<dbReference type="GO" id="GO:0004401">
    <property type="term" value="F:histidinol-phosphatase activity"/>
    <property type="evidence" value="ECO:0007669"/>
    <property type="project" value="UniProtKB-UniRule"/>
</dbReference>
<dbReference type="OrthoDB" id="9775255at2"/>
<dbReference type="CDD" id="cd12110">
    <property type="entry name" value="PHP_HisPPase_Hisj_like"/>
    <property type="match status" value="1"/>
</dbReference>
<dbReference type="GO" id="GO:0000105">
    <property type="term" value="P:L-histidine biosynthetic process"/>
    <property type="evidence" value="ECO:0007669"/>
    <property type="project" value="UniProtKB-UniRule"/>
</dbReference>
<evidence type="ECO:0000256" key="6">
    <source>
        <dbReference type="ARBA" id="ARBA00023102"/>
    </source>
</evidence>
<dbReference type="InterPro" id="IPR016195">
    <property type="entry name" value="Pol/histidinol_Pase-like"/>
</dbReference>
<dbReference type="InterPro" id="IPR004013">
    <property type="entry name" value="PHP_dom"/>
</dbReference>
<evidence type="ECO:0000313" key="11">
    <source>
        <dbReference type="Proteomes" id="UP000092714"/>
    </source>
</evidence>
<evidence type="ECO:0000256" key="5">
    <source>
        <dbReference type="ARBA" id="ARBA00022801"/>
    </source>
</evidence>
<dbReference type="PANTHER" id="PTHR21039:SF0">
    <property type="entry name" value="HISTIDINOL-PHOSPHATASE"/>
    <property type="match status" value="1"/>
</dbReference>
<sequence>MKNKVNFHTHTYRCKHAVGNEEDYVIEAINQNLTTLGMSDHGPYPDDRLGFRMEYKELPEYISTVEKLKEKYKDKIKLYCGLEIEYDPNSYDYYKYLLNELHLDYLALGQHVFTHKGNFCNSFELTSTDEYISYANSIVEAFSTGFFKFLCHPDLIFLNDFPWDDNCEKACDIIIQGAKKYNMILEINGNGVRRGINEFCDGKRYHYPHENFWKKVSKNNLRVIINSDCHNPKDLWDENMDKAYEFANKLDLNIVYDIF</sequence>
<name>A0A174R859_9CLOT</name>
<dbReference type="AlphaFoldDB" id="A0A174R859"/>
<dbReference type="NCBIfam" id="TIGR01856">
    <property type="entry name" value="hisJ_fam"/>
    <property type="match status" value="1"/>
</dbReference>
<proteinExistence type="inferred from homology"/>
<evidence type="ECO:0000313" key="10">
    <source>
        <dbReference type="EMBL" id="OBY12426.1"/>
    </source>
</evidence>
<dbReference type="UniPathway" id="UPA00031">
    <property type="reaction ID" value="UER00013"/>
</dbReference>
<evidence type="ECO:0000256" key="8">
    <source>
        <dbReference type="RuleBase" id="RU366003"/>
    </source>
</evidence>
<dbReference type="InterPro" id="IPR010140">
    <property type="entry name" value="Histidinol_P_phosphatase_HisJ"/>
</dbReference>
<dbReference type="GO" id="GO:0005737">
    <property type="term" value="C:cytoplasm"/>
    <property type="evidence" value="ECO:0007669"/>
    <property type="project" value="TreeGrafter"/>
</dbReference>
<accession>A0A174R859</accession>
<dbReference type="GeneID" id="42777569"/>
<keyword evidence="11" id="KW-1185">Reference proteome</keyword>
<evidence type="ECO:0000256" key="2">
    <source>
        <dbReference type="ARBA" id="ARBA00009152"/>
    </source>
</evidence>
<gene>
    <name evidence="10" type="ORF">CP373A1_02195</name>
</gene>
<keyword evidence="5 8" id="KW-0378">Hydrolase</keyword>
<dbReference type="SUPFAM" id="SSF89550">
    <property type="entry name" value="PHP domain-like"/>
    <property type="match status" value="1"/>
</dbReference>
<protein>
    <recommendedName>
        <fullName evidence="3 8">Histidinol-phosphatase</fullName>
        <shortName evidence="8">HolPase</shortName>
        <ecNumber evidence="3 8">3.1.3.15</ecNumber>
    </recommendedName>
</protein>
<comment type="catalytic activity">
    <reaction evidence="7 8">
        <text>L-histidinol phosphate + H2O = L-histidinol + phosphate</text>
        <dbReference type="Rhea" id="RHEA:14465"/>
        <dbReference type="ChEBI" id="CHEBI:15377"/>
        <dbReference type="ChEBI" id="CHEBI:43474"/>
        <dbReference type="ChEBI" id="CHEBI:57699"/>
        <dbReference type="ChEBI" id="CHEBI:57980"/>
        <dbReference type="EC" id="3.1.3.15"/>
    </reaction>
</comment>
<dbReference type="EMBL" id="MAPZ01000009">
    <property type="protein sequence ID" value="OBY12426.1"/>
    <property type="molecule type" value="Genomic_DNA"/>
</dbReference>
<evidence type="ECO:0000256" key="4">
    <source>
        <dbReference type="ARBA" id="ARBA00022605"/>
    </source>
</evidence>
<comment type="caution">
    <text evidence="10">The sequence shown here is derived from an EMBL/GenBank/DDBJ whole genome shotgun (WGS) entry which is preliminary data.</text>
</comment>
<dbReference type="PANTHER" id="PTHR21039">
    <property type="entry name" value="HISTIDINOL PHOSPHATASE-RELATED"/>
    <property type="match status" value="1"/>
</dbReference>
<evidence type="ECO:0000256" key="3">
    <source>
        <dbReference type="ARBA" id="ARBA00013085"/>
    </source>
</evidence>
<dbReference type="Pfam" id="PF02811">
    <property type="entry name" value="PHP"/>
    <property type="match status" value="1"/>
</dbReference>
<organism evidence="10 11">
    <name type="scientific">Clostridium paraputrificum</name>
    <dbReference type="NCBI Taxonomy" id="29363"/>
    <lineage>
        <taxon>Bacteria</taxon>
        <taxon>Bacillati</taxon>
        <taxon>Bacillota</taxon>
        <taxon>Clostridia</taxon>
        <taxon>Eubacteriales</taxon>
        <taxon>Clostridiaceae</taxon>
        <taxon>Clostridium</taxon>
    </lineage>
</organism>
<dbReference type="Proteomes" id="UP000092714">
    <property type="component" value="Unassembled WGS sequence"/>
</dbReference>
<dbReference type="RefSeq" id="WP_027099727.1">
    <property type="nucleotide sequence ID" value="NZ_CABHIH010000001.1"/>
</dbReference>
<evidence type="ECO:0000256" key="7">
    <source>
        <dbReference type="ARBA" id="ARBA00049158"/>
    </source>
</evidence>
<comment type="similarity">
    <text evidence="2 8">Belongs to the PHP hydrolase family. HisK subfamily.</text>
</comment>
<dbReference type="eggNOG" id="COG1387">
    <property type="taxonomic scope" value="Bacteria"/>
</dbReference>
<keyword evidence="4 8" id="KW-0028">Amino-acid biosynthesis</keyword>
<dbReference type="EC" id="3.1.3.15" evidence="3 8"/>
<evidence type="ECO:0000256" key="1">
    <source>
        <dbReference type="ARBA" id="ARBA00004970"/>
    </source>
</evidence>
<evidence type="ECO:0000259" key="9">
    <source>
        <dbReference type="Pfam" id="PF02811"/>
    </source>
</evidence>
<dbReference type="Gene3D" id="3.20.20.140">
    <property type="entry name" value="Metal-dependent hydrolases"/>
    <property type="match status" value="1"/>
</dbReference>
<keyword evidence="6 8" id="KW-0368">Histidine biosynthesis</keyword>
<reference evidence="10 11" key="1">
    <citation type="submission" date="2016-06" db="EMBL/GenBank/DDBJ databases">
        <authorList>
            <person name="Kjaerup R.B."/>
            <person name="Dalgaard T.S."/>
            <person name="Juul-Madsen H.R."/>
        </authorList>
    </citation>
    <scope>NUCLEOTIDE SEQUENCE [LARGE SCALE GENOMIC DNA]</scope>
    <source>
        <strain evidence="10 11">373-A1</strain>
    </source>
</reference>
<comment type="pathway">
    <text evidence="1 8">Amino-acid biosynthesis; L-histidine biosynthesis; L-histidine from 5-phospho-alpha-D-ribose 1-diphosphate: step 8/9.</text>
</comment>
<feature type="domain" description="PHP" evidence="9">
    <location>
        <begin position="7"/>
        <end position="188"/>
    </location>
</feature>